<dbReference type="CDD" id="cd02257">
    <property type="entry name" value="Peptidase_C19"/>
    <property type="match status" value="1"/>
</dbReference>
<dbReference type="InterPro" id="IPR001806">
    <property type="entry name" value="Small_GTPase"/>
</dbReference>
<dbReference type="InterPro" id="IPR018200">
    <property type="entry name" value="USP_CS"/>
</dbReference>
<protein>
    <submittedName>
        <fullName evidence="6">Cysteine proteinase</fullName>
    </submittedName>
</protein>
<dbReference type="InterPro" id="IPR005225">
    <property type="entry name" value="Small_GTP-bd"/>
</dbReference>
<dbReference type="SMART" id="SM00174">
    <property type="entry name" value="RHO"/>
    <property type="match status" value="1"/>
</dbReference>
<dbReference type="Gene3D" id="3.90.70.10">
    <property type="entry name" value="Cysteine proteinases"/>
    <property type="match status" value="1"/>
</dbReference>
<evidence type="ECO:0000313" key="7">
    <source>
        <dbReference type="Proteomes" id="UP000757232"/>
    </source>
</evidence>
<dbReference type="Proteomes" id="UP000757232">
    <property type="component" value="Unassembled WGS sequence"/>
</dbReference>
<comment type="similarity">
    <text evidence="2">Belongs to the small GTPase superfamily. Rab family.</text>
</comment>
<feature type="compositionally biased region" description="Polar residues" evidence="4">
    <location>
        <begin position="390"/>
        <end position="413"/>
    </location>
</feature>
<dbReference type="InterPro" id="IPR028889">
    <property type="entry name" value="USP"/>
</dbReference>
<evidence type="ECO:0000256" key="4">
    <source>
        <dbReference type="SAM" id="MobiDB-lite"/>
    </source>
</evidence>
<feature type="region of interest" description="Disordered" evidence="4">
    <location>
        <begin position="1271"/>
        <end position="1292"/>
    </location>
</feature>
<feature type="region of interest" description="Disordered" evidence="4">
    <location>
        <begin position="325"/>
        <end position="450"/>
    </location>
</feature>
<keyword evidence="7" id="KW-1185">Reference proteome</keyword>
<dbReference type="GO" id="GO:0016579">
    <property type="term" value="P:protein deubiquitination"/>
    <property type="evidence" value="ECO:0007669"/>
    <property type="project" value="InterPro"/>
</dbReference>
<dbReference type="SMART" id="SM00175">
    <property type="entry name" value="RAB"/>
    <property type="match status" value="1"/>
</dbReference>
<feature type="region of interest" description="Disordered" evidence="4">
    <location>
        <begin position="151"/>
        <end position="291"/>
    </location>
</feature>
<dbReference type="InterPro" id="IPR027417">
    <property type="entry name" value="P-loop_NTPase"/>
</dbReference>
<feature type="compositionally biased region" description="Pro residues" evidence="4">
    <location>
        <begin position="219"/>
        <end position="230"/>
    </location>
</feature>
<dbReference type="InterPro" id="IPR038765">
    <property type="entry name" value="Papain-like_cys_pep_sf"/>
</dbReference>
<reference evidence="6" key="1">
    <citation type="submission" date="2016-06" db="EMBL/GenBank/DDBJ databases">
        <title>Draft Genome sequence of the fungus Inonotus baumii.</title>
        <authorList>
            <person name="Zhu H."/>
            <person name="Lin W."/>
        </authorList>
    </citation>
    <scope>NUCLEOTIDE SEQUENCE</scope>
    <source>
        <strain evidence="6">821</strain>
    </source>
</reference>
<dbReference type="OrthoDB" id="429671at2759"/>
<feature type="compositionally biased region" description="Polar residues" evidence="4">
    <location>
        <begin position="167"/>
        <end position="197"/>
    </location>
</feature>
<feature type="compositionally biased region" description="Polar residues" evidence="4">
    <location>
        <begin position="421"/>
        <end position="447"/>
    </location>
</feature>
<feature type="region of interest" description="Disordered" evidence="4">
    <location>
        <begin position="79"/>
        <end position="122"/>
    </location>
</feature>
<dbReference type="Pfam" id="PF00443">
    <property type="entry name" value="UCH"/>
    <property type="match status" value="1"/>
</dbReference>
<feature type="compositionally biased region" description="Polar residues" evidence="4">
    <location>
        <begin position="462"/>
        <end position="477"/>
    </location>
</feature>
<dbReference type="GO" id="GO:0006123">
    <property type="term" value="P:mitochondrial electron transport, cytochrome c to oxygen"/>
    <property type="evidence" value="ECO:0007669"/>
    <property type="project" value="InterPro"/>
</dbReference>
<evidence type="ECO:0000256" key="3">
    <source>
        <dbReference type="ARBA" id="ARBA00023128"/>
    </source>
</evidence>
<dbReference type="NCBIfam" id="TIGR00231">
    <property type="entry name" value="small_GTP"/>
    <property type="match status" value="1"/>
</dbReference>
<proteinExistence type="inferred from homology"/>
<dbReference type="SUPFAM" id="SSF54001">
    <property type="entry name" value="Cysteine proteinases"/>
    <property type="match status" value="1"/>
</dbReference>
<evidence type="ECO:0000313" key="6">
    <source>
        <dbReference type="EMBL" id="OCB84198.1"/>
    </source>
</evidence>
<feature type="region of interest" description="Disordered" evidence="4">
    <location>
        <begin position="658"/>
        <end position="680"/>
    </location>
</feature>
<dbReference type="GO" id="GO:0003924">
    <property type="term" value="F:GTPase activity"/>
    <property type="evidence" value="ECO:0007669"/>
    <property type="project" value="InterPro"/>
</dbReference>
<dbReference type="CDD" id="cd00154">
    <property type="entry name" value="Rab"/>
    <property type="match status" value="1"/>
</dbReference>
<dbReference type="PRINTS" id="PR00449">
    <property type="entry name" value="RASTRNSFRMNG"/>
</dbReference>
<dbReference type="GO" id="GO:0004843">
    <property type="term" value="F:cysteine-type deubiquitinase activity"/>
    <property type="evidence" value="ECO:0007669"/>
    <property type="project" value="InterPro"/>
</dbReference>
<dbReference type="InterPro" id="IPR050209">
    <property type="entry name" value="Rab_GTPases_membrane_traffic"/>
</dbReference>
<feature type="region of interest" description="Disordered" evidence="4">
    <location>
        <begin position="462"/>
        <end position="499"/>
    </location>
</feature>
<feature type="region of interest" description="Disordered" evidence="4">
    <location>
        <begin position="1"/>
        <end position="44"/>
    </location>
</feature>
<dbReference type="EMBL" id="LNZH02000216">
    <property type="protein sequence ID" value="OCB84198.1"/>
    <property type="molecule type" value="Genomic_DNA"/>
</dbReference>
<dbReference type="InterPro" id="IPR004203">
    <property type="entry name" value="Cyt_c_oxidase_su4_fam"/>
</dbReference>
<dbReference type="GO" id="GO:0005739">
    <property type="term" value="C:mitochondrion"/>
    <property type="evidence" value="ECO:0007669"/>
    <property type="project" value="UniProtKB-SubCell"/>
</dbReference>
<comment type="subcellular location">
    <subcellularLocation>
        <location evidence="1">Mitochondrion</location>
    </subcellularLocation>
</comment>
<dbReference type="Gene3D" id="1.10.442.10">
    <property type="entry name" value="Cytochrome c oxidase subunit IV"/>
    <property type="match status" value="1"/>
</dbReference>
<dbReference type="PANTHER" id="PTHR47979">
    <property type="entry name" value="DRAB11-RELATED"/>
    <property type="match status" value="1"/>
</dbReference>
<accession>A0A9Q5N487</accession>
<dbReference type="Pfam" id="PF00071">
    <property type="entry name" value="Ras"/>
    <property type="match status" value="2"/>
</dbReference>
<dbReference type="CDD" id="cd00922">
    <property type="entry name" value="Cyt_c_Oxidase_IV"/>
    <property type="match status" value="1"/>
</dbReference>
<gene>
    <name evidence="6" type="ORF">A7U60_g8874</name>
</gene>
<dbReference type="SUPFAM" id="SSF52540">
    <property type="entry name" value="P-loop containing nucleoside triphosphate hydrolases"/>
    <property type="match status" value="1"/>
</dbReference>
<sequence length="1300" mass="140070">MEPPHVIYNQAGPSNFAVPYSQEGRPPPPYGAGRGRGHPGYRHANANYHQTHQTPFFSPGVAGSYAGYTLGLNGTTGPPLHGQYSHAQNSLPPGRRPGPSYHAGNFPAPPSPALHPTHMYNPHSSPYMSPTAVPNPGPMYPYPHAPGHLHPYPAPFSPPTHQPPPSFSNHQNVKSPSTVLADSAASSPKTWNIQHPSSPRPLQVSSTPLPMQQKEAPSPAIPLNPSPPSPAVADDLPQRAELPASSPSTKSSSPAAEIRSLPLPNSPPSPTISLPSFDSEPAPQQEWVISAFRPDNPAAAFGLMISPKARPPSHIFKGAQQYINPIHPKATPSEPASVDMPELKEHEATDTGNESPADGVASQTEQVSCSTTETESRTSTVPDAFVAGSPLSTATSVSTAPPKTESLAQNEAQTVPAPTEPSISAESPKSTVSARLPPTTNEESSGSAPAVKKSWASLLRSDASSSKTKLPTSSVQGISIPARSAAGPSSLPVSSGPGGKKAELLRLLSNGPAGGSSAPQIRPRGLINTGNMCFANAVLQTLIYTPPFYRFFTELGNFKGTGVTSTEWAGKDAPLVDATVEFLKEFKPKVRDSLKDSSEGDEDYAAIDSFIPSYVYDAMKGKSRFDNMGGGQQEDAEEFFGFFLDSIEEEFLAMSKSLKDGSQSRPARHDRDATDGDDWMEVGRKNKPIVARTVKSADSPMTRIFGGKFRSTLRVPGQRDSVVVEDWRSLKLDIQREQVESIEDALRFISHPQPVQMSSVTKGGAIVEASQQVLVDALPPILVLHLKRFLYDTSAKDAGAMSPVRRTAHPAKYKLFAVLYHHGTSAAGGHYTLDVLHPNRNADASAKPREGWIRIDDELVTDLRTEEVFGKERDCAYLLFYRRIAGSYARAGQIARSRVRARVVLPRRCLATATASPGSVSRPSSEPVVPLSNVEAQWGKLSADEQLVVQQQIDELQKKDWKNLSMDEKRAAYYVAFGPHGPRTPVTPAGQPLKIFLAVVFGVSVAGTLSYAIRATAPPPPKTLTKEWQEAMNERAKEQQMNPISGVSSEGYKGKGFVHFLAMANWDYVLKFIICGDAAVGKSSLLVRLTDQRFLANPDPTLGVEFGSKLIYIPEEDKTVKLQCAALIAFEIYSNTNVSETCSCYIPGWDTAGTESFRSITRSYYRGAAGCLLVYDVTSRTSFENARTWLDDVREHADPNLTCILVGNKVDLVETGARPREVTAEQGEAWAQENGLLFVEASAKSGLNVEHAFFAASKDILDKVKRGVFDQGKSPGVKPSNPNSNALALEPPTVKQGCCG</sequence>
<keyword evidence="3" id="KW-0496">Mitochondrion</keyword>
<dbReference type="SUPFAM" id="SSF81406">
    <property type="entry name" value="Mitochondrial cytochrome c oxidase subunit IV"/>
    <property type="match status" value="1"/>
</dbReference>
<dbReference type="PROSITE" id="PS51419">
    <property type="entry name" value="RAB"/>
    <property type="match status" value="1"/>
</dbReference>
<dbReference type="InterPro" id="IPR036639">
    <property type="entry name" value="Cyt_c_oxidase_su4_sf"/>
</dbReference>
<evidence type="ECO:0000256" key="2">
    <source>
        <dbReference type="ARBA" id="ARBA00006270"/>
    </source>
</evidence>
<dbReference type="PROSITE" id="PS51421">
    <property type="entry name" value="RAS"/>
    <property type="match status" value="1"/>
</dbReference>
<feature type="compositionally biased region" description="Low complexity" evidence="4">
    <location>
        <begin position="368"/>
        <end position="380"/>
    </location>
</feature>
<evidence type="ECO:0000259" key="5">
    <source>
        <dbReference type="PROSITE" id="PS50235"/>
    </source>
</evidence>
<feature type="domain" description="USP" evidence="5">
    <location>
        <begin position="524"/>
        <end position="884"/>
    </location>
</feature>
<dbReference type="InterPro" id="IPR001394">
    <property type="entry name" value="Peptidase_C19_UCH"/>
</dbReference>
<comment type="caution">
    <text evidence="6">The sequence shown here is derived from an EMBL/GenBank/DDBJ whole genome shotgun (WGS) entry which is preliminary data.</text>
</comment>
<dbReference type="GO" id="GO:0005525">
    <property type="term" value="F:GTP binding"/>
    <property type="evidence" value="ECO:0007669"/>
    <property type="project" value="InterPro"/>
</dbReference>
<dbReference type="GO" id="GO:0045277">
    <property type="term" value="C:respiratory chain complex IV"/>
    <property type="evidence" value="ECO:0007669"/>
    <property type="project" value="InterPro"/>
</dbReference>
<dbReference type="PROSITE" id="PS00973">
    <property type="entry name" value="USP_2"/>
    <property type="match status" value="1"/>
</dbReference>
<organism evidence="6 7">
    <name type="scientific">Sanghuangporus baumii</name>
    <name type="common">Phellinus baumii</name>
    <dbReference type="NCBI Taxonomy" id="108892"/>
    <lineage>
        <taxon>Eukaryota</taxon>
        <taxon>Fungi</taxon>
        <taxon>Dikarya</taxon>
        <taxon>Basidiomycota</taxon>
        <taxon>Agaricomycotina</taxon>
        <taxon>Agaricomycetes</taxon>
        <taxon>Hymenochaetales</taxon>
        <taxon>Hymenochaetaceae</taxon>
        <taxon>Sanghuangporus</taxon>
    </lineage>
</organism>
<feature type="compositionally biased region" description="Pro residues" evidence="4">
    <location>
        <begin position="152"/>
        <end position="166"/>
    </location>
</feature>
<dbReference type="Gene3D" id="3.40.50.300">
    <property type="entry name" value="P-loop containing nucleotide triphosphate hydrolases"/>
    <property type="match status" value="1"/>
</dbReference>
<name>A0A9Q5N487_SANBA</name>
<feature type="compositionally biased region" description="Low complexity" evidence="4">
    <location>
        <begin position="243"/>
        <end position="263"/>
    </location>
</feature>
<dbReference type="FunFam" id="3.40.50.300:FF:001447">
    <property type="entry name" value="Ras-related protein Rab-1B"/>
    <property type="match status" value="1"/>
</dbReference>
<dbReference type="SMART" id="SM00173">
    <property type="entry name" value="RAS"/>
    <property type="match status" value="1"/>
</dbReference>
<dbReference type="Pfam" id="PF02936">
    <property type="entry name" value="COX4"/>
    <property type="match status" value="1"/>
</dbReference>
<dbReference type="PROSITE" id="PS00972">
    <property type="entry name" value="USP_1"/>
    <property type="match status" value="1"/>
</dbReference>
<dbReference type="PROSITE" id="PS50235">
    <property type="entry name" value="USP_3"/>
    <property type="match status" value="1"/>
</dbReference>
<evidence type="ECO:0000256" key="1">
    <source>
        <dbReference type="ARBA" id="ARBA00004173"/>
    </source>
</evidence>